<name>A0A081B168_PHYNI</name>
<dbReference type="Proteomes" id="UP000028582">
    <property type="component" value="Unassembled WGS sequence"/>
</dbReference>
<reference evidence="1 2" key="1">
    <citation type="submission" date="2013-11" db="EMBL/GenBank/DDBJ databases">
        <title>The Genome Sequence of Phytophthora parasitica P1976.</title>
        <authorList>
            <consortium name="The Broad Institute Genomics Platform"/>
            <person name="Russ C."/>
            <person name="Tyler B."/>
            <person name="Panabieres F."/>
            <person name="Shan W."/>
            <person name="Tripathy S."/>
            <person name="Grunwald N."/>
            <person name="Machado M."/>
            <person name="Johnson C.S."/>
            <person name="Walker B."/>
            <person name="Young S."/>
            <person name="Zeng Q."/>
            <person name="Gargeya S."/>
            <person name="Fitzgerald M."/>
            <person name="Haas B."/>
            <person name="Abouelleil A."/>
            <person name="Allen A.W."/>
            <person name="Alvarado L."/>
            <person name="Arachchi H.M."/>
            <person name="Berlin A.M."/>
            <person name="Chapman S.B."/>
            <person name="Gainer-Dewar J."/>
            <person name="Goldberg J."/>
            <person name="Griggs A."/>
            <person name="Gujja S."/>
            <person name="Hansen M."/>
            <person name="Howarth C."/>
            <person name="Imamovic A."/>
            <person name="Ireland A."/>
            <person name="Larimer J."/>
            <person name="McCowan C."/>
            <person name="Murphy C."/>
            <person name="Pearson M."/>
            <person name="Poon T.W."/>
            <person name="Priest M."/>
            <person name="Roberts A."/>
            <person name="Saif S."/>
            <person name="Shea T."/>
            <person name="Sisk P."/>
            <person name="Sykes S."/>
            <person name="Wortman J."/>
            <person name="Nusbaum C."/>
            <person name="Birren B."/>
        </authorList>
    </citation>
    <scope>NUCLEOTIDE SEQUENCE [LARGE SCALE GENOMIC DNA]</scope>
    <source>
        <strain evidence="1 2">P1976</strain>
    </source>
</reference>
<organism evidence="1 2">
    <name type="scientific">Phytophthora nicotianae P1976</name>
    <dbReference type="NCBI Taxonomy" id="1317066"/>
    <lineage>
        <taxon>Eukaryota</taxon>
        <taxon>Sar</taxon>
        <taxon>Stramenopiles</taxon>
        <taxon>Oomycota</taxon>
        <taxon>Peronosporomycetes</taxon>
        <taxon>Peronosporales</taxon>
        <taxon>Peronosporaceae</taxon>
        <taxon>Phytophthora</taxon>
    </lineage>
</organism>
<sequence length="34" mass="4000">MLHELTEKDDPYTVMCKSRSKGERVIQIHLQQNA</sequence>
<evidence type="ECO:0000313" key="2">
    <source>
        <dbReference type="Proteomes" id="UP000028582"/>
    </source>
</evidence>
<comment type="caution">
    <text evidence="1">The sequence shown here is derived from an EMBL/GenBank/DDBJ whole genome shotgun (WGS) entry which is preliminary data.</text>
</comment>
<proteinExistence type="predicted"/>
<evidence type="ECO:0000313" key="1">
    <source>
        <dbReference type="EMBL" id="ETO84879.1"/>
    </source>
</evidence>
<dbReference type="AlphaFoldDB" id="A0A081B168"/>
<accession>A0A081B168</accession>
<gene>
    <name evidence="1" type="ORF">F444_01265</name>
</gene>
<protein>
    <submittedName>
        <fullName evidence="1">Uncharacterized protein</fullName>
    </submittedName>
</protein>
<dbReference type="EMBL" id="ANJA01000221">
    <property type="protein sequence ID" value="ETO84879.1"/>
    <property type="molecule type" value="Genomic_DNA"/>
</dbReference>